<reference evidence="2" key="1">
    <citation type="submission" date="2018-02" db="EMBL/GenBank/DDBJ databases">
        <authorList>
            <person name="Holder M.E."/>
            <person name="Ajami N.J."/>
            <person name="Petrosino J.F."/>
        </authorList>
    </citation>
    <scope>NUCLEOTIDE SEQUENCE [LARGE SCALE GENOMIC DNA]</scope>
    <source>
        <strain evidence="2">CCUG 47132</strain>
    </source>
</reference>
<sequence>MRRQDREITELDELLEIINRCDICRLALNDDGYPYILPLNFGTEVHDGKLTLYFHSALEGYKVGLFEKDNRATFEMDCKHELEYFEDKGYCTMAYESVIGRGKIRILSDDEKMHALRQLMNHYHEDKNAYFNPAAVPRTLVYALEVEHMTGKRKKPKGHIK</sequence>
<dbReference type="InterPro" id="IPR012349">
    <property type="entry name" value="Split_barrel_FMN-bd"/>
</dbReference>
<dbReference type="Pfam" id="PF12900">
    <property type="entry name" value="Pyridox_ox_2"/>
    <property type="match status" value="1"/>
</dbReference>
<name>A0A2S0L6D9_9FIRM</name>
<evidence type="ECO:0000313" key="1">
    <source>
        <dbReference type="EMBL" id="AVM48860.1"/>
    </source>
</evidence>
<dbReference type="SUPFAM" id="SSF50475">
    <property type="entry name" value="FMN-binding split barrel"/>
    <property type="match status" value="1"/>
</dbReference>
<keyword evidence="2" id="KW-1185">Reference proteome</keyword>
<dbReference type="GeneID" id="78392267"/>
<proteinExistence type="predicted"/>
<dbReference type="InterPro" id="IPR024747">
    <property type="entry name" value="Pyridox_Oxase-rel"/>
</dbReference>
<dbReference type="Proteomes" id="UP000237883">
    <property type="component" value="Chromosome"/>
</dbReference>
<gene>
    <name evidence="1" type="ORF">C5Q96_08330</name>
</gene>
<dbReference type="KEGG" id="mdv:C5Q96_08330"/>
<dbReference type="PANTHER" id="PTHR34071">
    <property type="entry name" value="5-NITROIMIDAZOLE ANTIBIOTICS RESISTANCE PROTEIN, NIMA-FAMILY-RELATED PROTEIN-RELATED"/>
    <property type="match status" value="1"/>
</dbReference>
<protein>
    <submittedName>
        <fullName evidence="1">MFS transporter</fullName>
    </submittedName>
</protein>
<dbReference type="Gene3D" id="2.30.110.10">
    <property type="entry name" value="Electron Transport, Fmn-binding Protein, Chain A"/>
    <property type="match status" value="1"/>
</dbReference>
<organism evidence="1 2">
    <name type="scientific">Mogibacterium diversum</name>
    <dbReference type="NCBI Taxonomy" id="114527"/>
    <lineage>
        <taxon>Bacteria</taxon>
        <taxon>Bacillati</taxon>
        <taxon>Bacillota</taxon>
        <taxon>Clostridia</taxon>
        <taxon>Peptostreptococcales</taxon>
        <taxon>Anaerovoracaceae</taxon>
        <taxon>Mogibacterium</taxon>
    </lineage>
</organism>
<dbReference type="PANTHER" id="PTHR34071:SF2">
    <property type="entry name" value="FLAVIN-NUCLEOTIDE-BINDING PROTEIN"/>
    <property type="match status" value="1"/>
</dbReference>
<accession>A0A2S0L6D9</accession>
<dbReference type="EMBL" id="CP027228">
    <property type="protein sequence ID" value="AVM48860.1"/>
    <property type="molecule type" value="Genomic_DNA"/>
</dbReference>
<dbReference type="OrthoDB" id="9794935at2"/>
<evidence type="ECO:0000313" key="2">
    <source>
        <dbReference type="Proteomes" id="UP000237883"/>
    </source>
</evidence>
<dbReference type="RefSeq" id="WP_106057914.1">
    <property type="nucleotide sequence ID" value="NZ_CAURSC010000001.1"/>
</dbReference>
<dbReference type="AlphaFoldDB" id="A0A2S0L6D9"/>